<proteinExistence type="predicted"/>
<name>A0A432V4G3_9HYPH</name>
<reference evidence="2 3" key="1">
    <citation type="submission" date="2018-11" db="EMBL/GenBank/DDBJ databases">
        <title>Pseudaminobacter arsenicus sp. nov., an arsenic-resistant bacterium isolated from arsenic-rich aquifers.</title>
        <authorList>
            <person name="Mu Y."/>
        </authorList>
    </citation>
    <scope>NUCLEOTIDE SEQUENCE [LARGE SCALE GENOMIC DNA]</scope>
    <source>
        <strain evidence="2 3">CB3</strain>
    </source>
</reference>
<accession>A0A432V4G3</accession>
<evidence type="ECO:0000256" key="1">
    <source>
        <dbReference type="SAM" id="SignalP"/>
    </source>
</evidence>
<gene>
    <name evidence="2" type="ORF">EET67_15815</name>
</gene>
<feature type="signal peptide" evidence="1">
    <location>
        <begin position="1"/>
        <end position="26"/>
    </location>
</feature>
<evidence type="ECO:0000313" key="3">
    <source>
        <dbReference type="Proteomes" id="UP000281647"/>
    </source>
</evidence>
<dbReference type="RefSeq" id="WP_128627501.1">
    <property type="nucleotide sequence ID" value="NZ_RKST01000015.1"/>
</dbReference>
<comment type="caution">
    <text evidence="2">The sequence shown here is derived from an EMBL/GenBank/DDBJ whole genome shotgun (WGS) entry which is preliminary data.</text>
</comment>
<sequence>MQFLSGTLATALVATFTLTATVPLDAAPIFVPRAQSAQSDVIQIRDGFRGGGNYGWHRGYGGHRYYGSGYHRHDDFWLPGGAFVAGALIGSIIANSGYYGGYYGSRYYGGGYYPEPYYDNRYYYGDGYYRQPYYGTRYYGRHYRNRYYGNRYYGNRYYRSQYYGNYRPCTSRAADAGLCF</sequence>
<dbReference type="Proteomes" id="UP000281647">
    <property type="component" value="Unassembled WGS sequence"/>
</dbReference>
<dbReference type="EMBL" id="RKST01000015">
    <property type="protein sequence ID" value="RUM97000.1"/>
    <property type="molecule type" value="Genomic_DNA"/>
</dbReference>
<keyword evidence="3" id="KW-1185">Reference proteome</keyword>
<feature type="chain" id="PRO_5019261248" evidence="1">
    <location>
        <begin position="27"/>
        <end position="180"/>
    </location>
</feature>
<dbReference type="AlphaFoldDB" id="A0A432V4G3"/>
<protein>
    <submittedName>
        <fullName evidence="2">BA14K family protein</fullName>
    </submittedName>
</protein>
<keyword evidence="1" id="KW-0732">Signal</keyword>
<organism evidence="2 3">
    <name type="scientific">Borborobacter arsenicus</name>
    <dbReference type="NCBI Taxonomy" id="1851146"/>
    <lineage>
        <taxon>Bacteria</taxon>
        <taxon>Pseudomonadati</taxon>
        <taxon>Pseudomonadota</taxon>
        <taxon>Alphaproteobacteria</taxon>
        <taxon>Hyphomicrobiales</taxon>
        <taxon>Phyllobacteriaceae</taxon>
        <taxon>Borborobacter</taxon>
    </lineage>
</organism>
<evidence type="ECO:0000313" key="2">
    <source>
        <dbReference type="EMBL" id="RUM97000.1"/>
    </source>
</evidence>